<dbReference type="PIRSF" id="PIRSF000126">
    <property type="entry name" value="11-beta-HSD1"/>
    <property type="match status" value="1"/>
</dbReference>
<dbReference type="SUPFAM" id="SSF51735">
    <property type="entry name" value="NAD(P)-binding Rossmann-fold domains"/>
    <property type="match status" value="1"/>
</dbReference>
<comment type="similarity">
    <text evidence="1 3">Belongs to the short-chain dehydrogenases/reductases (SDR) family.</text>
</comment>
<accession>A0A1Q2D8X6</accession>
<dbReference type="EMBL" id="CP019609">
    <property type="protein sequence ID" value="AQP54775.1"/>
    <property type="molecule type" value="Genomic_DNA"/>
</dbReference>
<dbReference type="PROSITE" id="PS00061">
    <property type="entry name" value="ADH_SHORT"/>
    <property type="match status" value="1"/>
</dbReference>
<organism evidence="4 5">
    <name type="scientific">Vagococcus penaei</name>
    <dbReference type="NCBI Taxonomy" id="633807"/>
    <lineage>
        <taxon>Bacteria</taxon>
        <taxon>Bacillati</taxon>
        <taxon>Bacillota</taxon>
        <taxon>Bacilli</taxon>
        <taxon>Lactobacillales</taxon>
        <taxon>Enterococcaceae</taxon>
        <taxon>Vagococcus</taxon>
    </lineage>
</organism>
<proteinExistence type="inferred from homology"/>
<evidence type="ECO:0000256" key="2">
    <source>
        <dbReference type="ARBA" id="ARBA00023002"/>
    </source>
</evidence>
<evidence type="ECO:0000313" key="4">
    <source>
        <dbReference type="EMBL" id="AQP54775.1"/>
    </source>
</evidence>
<name>A0A1Q2D8X6_9ENTE</name>
<keyword evidence="2" id="KW-0560">Oxidoreductase</keyword>
<dbReference type="PANTHER" id="PTHR44196:SF1">
    <property type="entry name" value="DEHYDROGENASE_REDUCTASE SDR FAMILY MEMBER 7B"/>
    <property type="match status" value="1"/>
</dbReference>
<dbReference type="STRING" id="633807.BW732_03795"/>
<gene>
    <name evidence="4" type="ORF">BW732_03795</name>
</gene>
<dbReference type="GO" id="GO:0016020">
    <property type="term" value="C:membrane"/>
    <property type="evidence" value="ECO:0007669"/>
    <property type="project" value="TreeGrafter"/>
</dbReference>
<dbReference type="AlphaFoldDB" id="A0A1Q2D8X6"/>
<dbReference type="InterPro" id="IPR036291">
    <property type="entry name" value="NAD(P)-bd_dom_sf"/>
</dbReference>
<dbReference type="InterPro" id="IPR020904">
    <property type="entry name" value="Sc_DH/Rdtase_CS"/>
</dbReference>
<evidence type="ECO:0000256" key="3">
    <source>
        <dbReference type="RuleBase" id="RU000363"/>
    </source>
</evidence>
<dbReference type="Gene3D" id="3.40.50.720">
    <property type="entry name" value="NAD(P)-binding Rossmann-like Domain"/>
    <property type="match status" value="1"/>
</dbReference>
<reference evidence="4 5" key="1">
    <citation type="journal article" date="2010" name="Int. J. Syst. Evol. Microbiol.">
        <title>Vagococcus penaei sp. nov., isolated from spoilage microbiota of cooked shrimp (Penaeus vannamei).</title>
        <authorList>
            <person name="Jaffres E."/>
            <person name="Prevost H."/>
            <person name="Rossero A."/>
            <person name="Joffraud J.J."/>
            <person name="Dousset X."/>
        </authorList>
    </citation>
    <scope>NUCLEOTIDE SEQUENCE [LARGE SCALE GENOMIC DNA]</scope>
    <source>
        <strain evidence="4 5">CD276</strain>
    </source>
</reference>
<evidence type="ECO:0000313" key="5">
    <source>
        <dbReference type="Proteomes" id="UP000188246"/>
    </source>
</evidence>
<dbReference type="GO" id="GO:0016491">
    <property type="term" value="F:oxidoreductase activity"/>
    <property type="evidence" value="ECO:0007669"/>
    <property type="project" value="UniProtKB-KW"/>
</dbReference>
<keyword evidence="5" id="KW-1185">Reference proteome</keyword>
<evidence type="ECO:0000256" key="1">
    <source>
        <dbReference type="ARBA" id="ARBA00006484"/>
    </source>
</evidence>
<sequence>MQNKTVLITGASSGLGENIAYEAIKQGANVILCARRDNELQRVAQKCRQIGSGEVETFVLDVADYQSCQHLLSQLDGQQTTVDVLVNCAGFGVFKSFVDTPEETIRQMFEVNVLGLMHLTQQIALRMIHDGSGHIINVASQAGKTATPKSSVYSATKFAVIGFSNALRLELKPLGIAVTTVNPGPIKTNFFEIADPTGSYLKNLGSLAIQPDVLARRIVRLMGSYRRELNAPLMMEIGSKGYQLFPKVGDFLTSTLFNKK</sequence>
<protein>
    <submittedName>
        <fullName evidence="4">Short-chain dehydrogenase</fullName>
    </submittedName>
</protein>
<dbReference type="Proteomes" id="UP000188246">
    <property type="component" value="Chromosome"/>
</dbReference>
<dbReference type="InterPro" id="IPR002347">
    <property type="entry name" value="SDR_fam"/>
</dbReference>
<dbReference type="PANTHER" id="PTHR44196">
    <property type="entry name" value="DEHYDROGENASE/REDUCTASE SDR FAMILY MEMBER 7B"/>
    <property type="match status" value="1"/>
</dbReference>
<dbReference type="Pfam" id="PF00106">
    <property type="entry name" value="adh_short"/>
    <property type="match status" value="1"/>
</dbReference>
<dbReference type="PRINTS" id="PR00081">
    <property type="entry name" value="GDHRDH"/>
</dbReference>
<dbReference type="PRINTS" id="PR00080">
    <property type="entry name" value="SDRFAMILY"/>
</dbReference>
<dbReference type="KEGG" id="vpi:BW732_03795"/>